<evidence type="ECO:0000256" key="3">
    <source>
        <dbReference type="ARBA" id="ARBA00023125"/>
    </source>
</evidence>
<feature type="compositionally biased region" description="Polar residues" evidence="6">
    <location>
        <begin position="144"/>
        <end position="154"/>
    </location>
</feature>
<dbReference type="GO" id="GO:0000435">
    <property type="term" value="P:positive regulation of transcription from RNA polymerase II promoter by galactose"/>
    <property type="evidence" value="ECO:0007669"/>
    <property type="project" value="TreeGrafter"/>
</dbReference>
<evidence type="ECO:0000256" key="6">
    <source>
        <dbReference type="SAM" id="MobiDB-lite"/>
    </source>
</evidence>
<dbReference type="SMART" id="SM00906">
    <property type="entry name" value="Fungal_trans"/>
    <property type="match status" value="1"/>
</dbReference>
<dbReference type="PANTHER" id="PTHR47424">
    <property type="entry name" value="REGULATORY PROTEIN GAL4"/>
    <property type="match status" value="1"/>
</dbReference>
<dbReference type="GO" id="GO:0005634">
    <property type="term" value="C:nucleus"/>
    <property type="evidence" value="ECO:0007669"/>
    <property type="project" value="TreeGrafter"/>
</dbReference>
<comment type="caution">
    <text evidence="8">The sequence shown here is derived from an EMBL/GenBank/DDBJ whole genome shotgun (WGS) entry which is preliminary data.</text>
</comment>
<gene>
    <name evidence="8" type="ORF">B0I35DRAFT_350287</name>
</gene>
<feature type="region of interest" description="Disordered" evidence="6">
    <location>
        <begin position="668"/>
        <end position="701"/>
    </location>
</feature>
<dbReference type="AlphaFoldDB" id="A0A8K0WUH7"/>
<keyword evidence="1" id="KW-0479">Metal-binding</keyword>
<evidence type="ECO:0000313" key="9">
    <source>
        <dbReference type="Proteomes" id="UP000813444"/>
    </source>
</evidence>
<dbReference type="Gene3D" id="4.10.240.10">
    <property type="entry name" value="Zn(2)-C6 fungal-type DNA-binding domain"/>
    <property type="match status" value="1"/>
</dbReference>
<protein>
    <submittedName>
        <fullName evidence="8">Fungal-specific transcription factor domain-containing protein</fullName>
    </submittedName>
</protein>
<evidence type="ECO:0000256" key="5">
    <source>
        <dbReference type="ARBA" id="ARBA00023242"/>
    </source>
</evidence>
<sequence length="748" mass="83991">MSAPEHRRKRVKIDIACDTCRAKKVRCDGVRPVCGYCYKKPSRRDGCRYITDDPSEKQDNAQIQPKSNEDAQSMPRVVGVPPPPPPPGPAFEILSHTAATFREVHGQTLEPIPNHHRPSLSSNSPAGSTPAKSLVDGPRGLMNPSLSSDNPSLTGVDSMTAVVDDDSNTQEFFGSSSAGSFTAQIKKAIDARLGYSADGPRAYSSPSGLANSTGGSAWPKNDLHYVLPPRRQVDSLMEQYWTYVDPLYPFLDKKSWIVTYNALFAGTGIDTDERTFVASLNVILALATQLVEDLQPAERDRLGNDYFQRARALLPLDPWHSNSVELIQHLLLTIQYLQSTNHPHQTWMLVGSAVRTAQSLGLHLPETTIGLEPRRQDLLRRLWYGCVLMDRIVSVTHGRPAMVSGQLSTAVPMHISTAPILNEGGWRHDDDVNPSFFFKSVRLYDIMHRIMIAFYGGRERNGGSRDSSQPPSSAGENSEAEGESLDTILQLDRSLTAWERDMPAHLQYDRLDTIDDPICRRQTVILRIRFLHARILLLRPTVARWCFRLSERDTRRDSLQTRLVEQSAQFCVSTAQNIISILLEYQPRDGTVGFLPSWWYRVYYLYSAATILIAARLRPRAFPTVDINQSWSQAMSVLQDHEHISPSARRCLAALQILSAKMMQFAPVDESPEQPHADGERVQHEDKTSQDDRLPHEQADGPRLFDNHSVFMANNGSSLADLEGTNFDFNVQDPSWFNDMHSAWELLQ</sequence>
<dbReference type="InterPro" id="IPR001138">
    <property type="entry name" value="Zn2Cys6_DnaBD"/>
</dbReference>
<evidence type="ECO:0000256" key="4">
    <source>
        <dbReference type="ARBA" id="ARBA00023163"/>
    </source>
</evidence>
<dbReference type="EMBL" id="JAGPNK010000004">
    <property type="protein sequence ID" value="KAH7323193.1"/>
    <property type="molecule type" value="Genomic_DNA"/>
</dbReference>
<feature type="compositionally biased region" description="Polar residues" evidence="6">
    <location>
        <begin position="119"/>
        <end position="131"/>
    </location>
</feature>
<dbReference type="Proteomes" id="UP000813444">
    <property type="component" value="Unassembled WGS sequence"/>
</dbReference>
<keyword evidence="5" id="KW-0539">Nucleus</keyword>
<evidence type="ECO:0000256" key="2">
    <source>
        <dbReference type="ARBA" id="ARBA00023015"/>
    </source>
</evidence>
<reference evidence="8" key="1">
    <citation type="journal article" date="2021" name="Nat. Commun.">
        <title>Genetic determinants of endophytism in the Arabidopsis root mycobiome.</title>
        <authorList>
            <person name="Mesny F."/>
            <person name="Miyauchi S."/>
            <person name="Thiergart T."/>
            <person name="Pickel B."/>
            <person name="Atanasova L."/>
            <person name="Karlsson M."/>
            <person name="Huettel B."/>
            <person name="Barry K.W."/>
            <person name="Haridas S."/>
            <person name="Chen C."/>
            <person name="Bauer D."/>
            <person name="Andreopoulos W."/>
            <person name="Pangilinan J."/>
            <person name="LaButti K."/>
            <person name="Riley R."/>
            <person name="Lipzen A."/>
            <person name="Clum A."/>
            <person name="Drula E."/>
            <person name="Henrissat B."/>
            <person name="Kohler A."/>
            <person name="Grigoriev I.V."/>
            <person name="Martin F.M."/>
            <person name="Hacquard S."/>
        </authorList>
    </citation>
    <scope>NUCLEOTIDE SEQUENCE</scope>
    <source>
        <strain evidence="8">MPI-CAGE-CH-0235</strain>
    </source>
</reference>
<dbReference type="InterPro" id="IPR051127">
    <property type="entry name" value="Fungal_SecMet_Regulators"/>
</dbReference>
<feature type="compositionally biased region" description="Pro residues" evidence="6">
    <location>
        <begin position="80"/>
        <end position="89"/>
    </location>
</feature>
<feature type="compositionally biased region" description="Basic and acidic residues" evidence="6">
    <location>
        <begin position="43"/>
        <end position="59"/>
    </location>
</feature>
<evidence type="ECO:0000259" key="7">
    <source>
        <dbReference type="PROSITE" id="PS50048"/>
    </source>
</evidence>
<name>A0A8K0WUH7_9HYPO</name>
<dbReference type="GO" id="GO:0008270">
    <property type="term" value="F:zinc ion binding"/>
    <property type="evidence" value="ECO:0007669"/>
    <property type="project" value="InterPro"/>
</dbReference>
<dbReference type="OrthoDB" id="424974at2759"/>
<dbReference type="InterPro" id="IPR036864">
    <property type="entry name" value="Zn2-C6_fun-type_DNA-bd_sf"/>
</dbReference>
<organism evidence="8 9">
    <name type="scientific">Stachybotrys elegans</name>
    <dbReference type="NCBI Taxonomy" id="80388"/>
    <lineage>
        <taxon>Eukaryota</taxon>
        <taxon>Fungi</taxon>
        <taxon>Dikarya</taxon>
        <taxon>Ascomycota</taxon>
        <taxon>Pezizomycotina</taxon>
        <taxon>Sordariomycetes</taxon>
        <taxon>Hypocreomycetidae</taxon>
        <taxon>Hypocreales</taxon>
        <taxon>Stachybotryaceae</taxon>
        <taxon>Stachybotrys</taxon>
    </lineage>
</organism>
<dbReference type="InterPro" id="IPR007219">
    <property type="entry name" value="XnlR_reg_dom"/>
</dbReference>
<dbReference type="Pfam" id="PF04082">
    <property type="entry name" value="Fungal_trans"/>
    <property type="match status" value="1"/>
</dbReference>
<dbReference type="CDD" id="cd12148">
    <property type="entry name" value="fungal_TF_MHR"/>
    <property type="match status" value="1"/>
</dbReference>
<dbReference type="PANTHER" id="PTHR47424:SF3">
    <property type="entry name" value="REGULATORY PROTEIN GAL4"/>
    <property type="match status" value="1"/>
</dbReference>
<evidence type="ECO:0000313" key="8">
    <source>
        <dbReference type="EMBL" id="KAH7323193.1"/>
    </source>
</evidence>
<dbReference type="PROSITE" id="PS50048">
    <property type="entry name" value="ZN2_CY6_FUNGAL_2"/>
    <property type="match status" value="1"/>
</dbReference>
<feature type="region of interest" description="Disordered" evidence="6">
    <location>
        <begin position="460"/>
        <end position="484"/>
    </location>
</feature>
<feature type="domain" description="Zn(2)-C6 fungal-type" evidence="7">
    <location>
        <begin position="16"/>
        <end position="49"/>
    </location>
</feature>
<keyword evidence="9" id="KW-1185">Reference proteome</keyword>
<dbReference type="GO" id="GO:0006351">
    <property type="term" value="P:DNA-templated transcription"/>
    <property type="evidence" value="ECO:0007669"/>
    <property type="project" value="InterPro"/>
</dbReference>
<feature type="region of interest" description="Disordered" evidence="6">
    <location>
        <begin position="109"/>
        <end position="154"/>
    </location>
</feature>
<keyword evidence="3" id="KW-0238">DNA-binding</keyword>
<dbReference type="SUPFAM" id="SSF57701">
    <property type="entry name" value="Zn2/Cys6 DNA-binding domain"/>
    <property type="match status" value="1"/>
</dbReference>
<keyword evidence="4" id="KW-0804">Transcription</keyword>
<evidence type="ECO:0000256" key="1">
    <source>
        <dbReference type="ARBA" id="ARBA00022723"/>
    </source>
</evidence>
<dbReference type="SMART" id="SM00066">
    <property type="entry name" value="GAL4"/>
    <property type="match status" value="1"/>
</dbReference>
<dbReference type="GO" id="GO:0000978">
    <property type="term" value="F:RNA polymerase II cis-regulatory region sequence-specific DNA binding"/>
    <property type="evidence" value="ECO:0007669"/>
    <property type="project" value="TreeGrafter"/>
</dbReference>
<dbReference type="CDD" id="cd00067">
    <property type="entry name" value="GAL4"/>
    <property type="match status" value="1"/>
</dbReference>
<dbReference type="GO" id="GO:0000981">
    <property type="term" value="F:DNA-binding transcription factor activity, RNA polymerase II-specific"/>
    <property type="evidence" value="ECO:0007669"/>
    <property type="project" value="InterPro"/>
</dbReference>
<dbReference type="Pfam" id="PF00172">
    <property type="entry name" value="Zn_clus"/>
    <property type="match status" value="1"/>
</dbReference>
<keyword evidence="2" id="KW-0805">Transcription regulation</keyword>
<feature type="compositionally biased region" description="Basic and acidic residues" evidence="6">
    <location>
        <begin position="673"/>
        <end position="701"/>
    </location>
</feature>
<accession>A0A8K0WUH7</accession>
<feature type="region of interest" description="Disordered" evidence="6">
    <location>
        <begin position="42"/>
        <end position="89"/>
    </location>
</feature>
<proteinExistence type="predicted"/>